<dbReference type="GO" id="GO:0003843">
    <property type="term" value="F:1,3-beta-D-glucan synthase activity"/>
    <property type="evidence" value="ECO:0007669"/>
    <property type="project" value="InterPro"/>
</dbReference>
<dbReference type="GO" id="GO:0005886">
    <property type="term" value="C:plasma membrane"/>
    <property type="evidence" value="ECO:0007669"/>
    <property type="project" value="TreeGrafter"/>
</dbReference>
<dbReference type="Pfam" id="PF02364">
    <property type="entry name" value="Glucan_synthase"/>
    <property type="match status" value="1"/>
</dbReference>
<dbReference type="AlphaFoldDB" id="A0A099NQF0"/>
<comment type="caution">
    <text evidence="3">The sequence shown here is derived from an EMBL/GenBank/DDBJ whole genome shotgun (WGS) entry which is preliminary data.</text>
</comment>
<dbReference type="Proteomes" id="UP000029867">
    <property type="component" value="Unassembled WGS sequence"/>
</dbReference>
<dbReference type="GO" id="GO:0000148">
    <property type="term" value="C:1,3-beta-D-glucan synthase complex"/>
    <property type="evidence" value="ECO:0007669"/>
    <property type="project" value="InterPro"/>
</dbReference>
<evidence type="ECO:0000313" key="4">
    <source>
        <dbReference type="Proteomes" id="UP000029867"/>
    </source>
</evidence>
<feature type="transmembrane region" description="Helical" evidence="1">
    <location>
        <begin position="14"/>
        <end position="40"/>
    </location>
</feature>
<accession>A0A099NQF0</accession>
<gene>
    <name evidence="3" type="ORF">JL09_g6091</name>
</gene>
<dbReference type="InterPro" id="IPR003440">
    <property type="entry name" value="Glyco_trans_48_dom"/>
</dbReference>
<dbReference type="PANTHER" id="PTHR12741:SF48">
    <property type="entry name" value="1,3-BETA-GLUCAN SYNTHASE COMPONENT FKS1-RELATED"/>
    <property type="match status" value="1"/>
</dbReference>
<organism evidence="3 4">
    <name type="scientific">Pichia kudriavzevii</name>
    <name type="common">Yeast</name>
    <name type="synonym">Issatchenkia orientalis</name>
    <dbReference type="NCBI Taxonomy" id="4909"/>
    <lineage>
        <taxon>Eukaryota</taxon>
        <taxon>Fungi</taxon>
        <taxon>Dikarya</taxon>
        <taxon>Ascomycota</taxon>
        <taxon>Saccharomycotina</taxon>
        <taxon>Pichiomycetes</taxon>
        <taxon>Pichiales</taxon>
        <taxon>Pichiaceae</taxon>
        <taxon>Pichia</taxon>
    </lineage>
</organism>
<reference evidence="4" key="1">
    <citation type="journal article" date="2014" name="Microb. Cell Fact.">
        <title>Exploiting Issatchenkia orientalis SD108 for succinic acid production.</title>
        <authorList>
            <person name="Xiao H."/>
            <person name="Shao Z."/>
            <person name="Jiang Y."/>
            <person name="Dole S."/>
            <person name="Zhao H."/>
        </authorList>
    </citation>
    <scope>NUCLEOTIDE SEQUENCE [LARGE SCALE GENOMIC DNA]</scope>
    <source>
        <strain evidence="4">SD108</strain>
    </source>
</reference>
<dbReference type="HOGENOM" id="CLU_1323645_0_0_1"/>
<keyword evidence="1" id="KW-1133">Transmembrane helix</keyword>
<keyword evidence="1" id="KW-0472">Membrane</keyword>
<dbReference type="PANTHER" id="PTHR12741">
    <property type="entry name" value="LYST-INTERACTING PROTEIN LIP5 DOPAMINE RESPONSIVE PROTEIN DRG-1"/>
    <property type="match status" value="1"/>
</dbReference>
<sequence length="208" mass="24592">MYATDMILFFLDTYMWYIIVNTIFSVGRSFYLGISILTPWRNIFSRLPKRIYSKVLATTDMEIKYKPKVLISQVWNAIVISMYREHLLAIDHVQKLLYHQVPSDVEGKRTLRAPTFFVSQDDNNFTTEFFPKDSEAERRISFFAQSLATPIPEPLPVDNMPTFTVFTPHYSEKILLSLKEIIREDDQFSRVTLLEYLKQLHPVEWDCF</sequence>
<feature type="domain" description="Glycosyl transferase 48" evidence="2">
    <location>
        <begin position="129"/>
        <end position="208"/>
    </location>
</feature>
<name>A0A099NQF0_PICKU</name>
<dbReference type="eggNOG" id="KOG0916">
    <property type="taxonomic scope" value="Eukaryota"/>
</dbReference>
<protein>
    <recommendedName>
        <fullName evidence="2">Glycosyl transferase 48 domain-containing protein</fullName>
    </recommendedName>
</protein>
<dbReference type="GO" id="GO:0006075">
    <property type="term" value="P:(1-&gt;3)-beta-D-glucan biosynthetic process"/>
    <property type="evidence" value="ECO:0007669"/>
    <property type="project" value="InterPro"/>
</dbReference>
<evidence type="ECO:0000313" key="3">
    <source>
        <dbReference type="EMBL" id="KGK34760.1"/>
    </source>
</evidence>
<dbReference type="GO" id="GO:0051278">
    <property type="term" value="P:fungal-type cell wall polysaccharide biosynthetic process"/>
    <property type="evidence" value="ECO:0007669"/>
    <property type="project" value="TreeGrafter"/>
</dbReference>
<feature type="non-terminal residue" evidence="3">
    <location>
        <position position="208"/>
    </location>
</feature>
<evidence type="ECO:0000259" key="2">
    <source>
        <dbReference type="Pfam" id="PF02364"/>
    </source>
</evidence>
<evidence type="ECO:0000256" key="1">
    <source>
        <dbReference type="SAM" id="Phobius"/>
    </source>
</evidence>
<dbReference type="VEuPathDB" id="FungiDB:C5L36_0E04550"/>
<keyword evidence="1" id="KW-0812">Transmembrane</keyword>
<dbReference type="EMBL" id="JQFK01001311">
    <property type="protein sequence ID" value="KGK34760.1"/>
    <property type="molecule type" value="Genomic_DNA"/>
</dbReference>
<proteinExistence type="predicted"/>